<reference evidence="2" key="1">
    <citation type="submission" date="2020-03" db="EMBL/GenBank/DDBJ databases">
        <authorList>
            <person name="Weist P."/>
        </authorList>
    </citation>
    <scope>NUCLEOTIDE SEQUENCE</scope>
</reference>
<comment type="caution">
    <text evidence="2">The sequence shown here is derived from an EMBL/GenBank/DDBJ whole genome shotgun (WGS) entry which is preliminary data.</text>
</comment>
<proteinExistence type="predicted"/>
<feature type="region of interest" description="Disordered" evidence="1">
    <location>
        <begin position="79"/>
        <end position="103"/>
    </location>
</feature>
<dbReference type="Proteomes" id="UP001153269">
    <property type="component" value="Unassembled WGS sequence"/>
</dbReference>
<dbReference type="AlphaFoldDB" id="A0A9N7ZBH1"/>
<feature type="region of interest" description="Disordered" evidence="1">
    <location>
        <begin position="1"/>
        <end position="29"/>
    </location>
</feature>
<evidence type="ECO:0000313" key="2">
    <source>
        <dbReference type="EMBL" id="CAB1455654.1"/>
    </source>
</evidence>
<feature type="compositionally biased region" description="Polar residues" evidence="1">
    <location>
        <begin position="11"/>
        <end position="25"/>
    </location>
</feature>
<dbReference type="EMBL" id="CADEAL010004266">
    <property type="protein sequence ID" value="CAB1455654.1"/>
    <property type="molecule type" value="Genomic_DNA"/>
</dbReference>
<organism evidence="2 3">
    <name type="scientific">Pleuronectes platessa</name>
    <name type="common">European plaice</name>
    <dbReference type="NCBI Taxonomy" id="8262"/>
    <lineage>
        <taxon>Eukaryota</taxon>
        <taxon>Metazoa</taxon>
        <taxon>Chordata</taxon>
        <taxon>Craniata</taxon>
        <taxon>Vertebrata</taxon>
        <taxon>Euteleostomi</taxon>
        <taxon>Actinopterygii</taxon>
        <taxon>Neopterygii</taxon>
        <taxon>Teleostei</taxon>
        <taxon>Neoteleostei</taxon>
        <taxon>Acanthomorphata</taxon>
        <taxon>Carangaria</taxon>
        <taxon>Pleuronectiformes</taxon>
        <taxon>Pleuronectoidei</taxon>
        <taxon>Pleuronectidae</taxon>
        <taxon>Pleuronectes</taxon>
    </lineage>
</organism>
<keyword evidence="3" id="KW-1185">Reference proteome</keyword>
<name>A0A9N7ZBH1_PLEPL</name>
<evidence type="ECO:0000313" key="3">
    <source>
        <dbReference type="Proteomes" id="UP001153269"/>
    </source>
</evidence>
<evidence type="ECO:0000256" key="1">
    <source>
        <dbReference type="SAM" id="MobiDB-lite"/>
    </source>
</evidence>
<sequence>MKKVNDVVSCPNETSQRSINLSDCTSAPPESIEDVTIDHLFSSPPQFPCDIRTRPCPSELHWSRQETARLNLSLLSSSGELKNEADDEDAASRESNPDSTSLSRIFKPYFSPGCSSSPVSTGHLIQTEKWAGSPGPYLTTHPIRRQHSPPPGMHVLSPPLANQLQWWARFCEDTSLL</sequence>
<accession>A0A9N7ZBH1</accession>
<gene>
    <name evidence="2" type="ORF">PLEPLA_LOCUS43435</name>
</gene>
<protein>
    <submittedName>
        <fullName evidence="2">Uncharacterized protein</fullName>
    </submittedName>
</protein>